<sequence length="111" mass="11645">MTQPLPWAPIPDGIRLAVRLTPRASRTGLDGVVTGADGRGAVQLRVAAPPVEGAANAALIAYLAEALDLRRRDIRIVSGETSRQKMVTLAGDSADLSARIVAWVAGAPPRR</sequence>
<protein>
    <recommendedName>
        <fullName evidence="2">UPF0235 protein SAMN05192565_12811</fullName>
    </recommendedName>
</protein>
<dbReference type="Proteomes" id="UP000199229">
    <property type="component" value="Unassembled WGS sequence"/>
</dbReference>
<dbReference type="STRING" id="582675.SAMN05192565_12811"/>
<evidence type="ECO:0000313" key="4">
    <source>
        <dbReference type="Proteomes" id="UP000199229"/>
    </source>
</evidence>
<dbReference type="SUPFAM" id="SSF69786">
    <property type="entry name" value="YggU-like"/>
    <property type="match status" value="1"/>
</dbReference>
<dbReference type="GO" id="GO:0005737">
    <property type="term" value="C:cytoplasm"/>
    <property type="evidence" value="ECO:0007669"/>
    <property type="project" value="TreeGrafter"/>
</dbReference>
<accession>A0A1I2WXY6</accession>
<dbReference type="AlphaFoldDB" id="A0A1I2WXY6"/>
<dbReference type="NCBIfam" id="TIGR00251">
    <property type="entry name" value="DUF167 family protein"/>
    <property type="match status" value="1"/>
</dbReference>
<dbReference type="HAMAP" id="MF_00634">
    <property type="entry name" value="UPF0235"/>
    <property type="match status" value="1"/>
</dbReference>
<evidence type="ECO:0000313" key="3">
    <source>
        <dbReference type="EMBL" id="SFH05597.1"/>
    </source>
</evidence>
<dbReference type="OrthoDB" id="9801972at2"/>
<reference evidence="4" key="1">
    <citation type="submission" date="2016-10" db="EMBL/GenBank/DDBJ databases">
        <authorList>
            <person name="Varghese N."/>
            <person name="Submissions S."/>
        </authorList>
    </citation>
    <scope>NUCLEOTIDE SEQUENCE [LARGE SCALE GENOMIC DNA]</scope>
    <source>
        <strain evidence="4">Gh-105</strain>
    </source>
</reference>
<dbReference type="Gene3D" id="3.30.1200.10">
    <property type="entry name" value="YggU-like"/>
    <property type="match status" value="1"/>
</dbReference>
<keyword evidence="4" id="KW-1185">Reference proteome</keyword>
<dbReference type="SMART" id="SM01152">
    <property type="entry name" value="DUF167"/>
    <property type="match status" value="1"/>
</dbReference>
<name>A0A1I2WXY6_9HYPH</name>
<proteinExistence type="inferred from homology"/>
<organism evidence="3 4">
    <name type="scientific">Methylobacterium gossipiicola</name>
    <dbReference type="NCBI Taxonomy" id="582675"/>
    <lineage>
        <taxon>Bacteria</taxon>
        <taxon>Pseudomonadati</taxon>
        <taxon>Pseudomonadota</taxon>
        <taxon>Alphaproteobacteria</taxon>
        <taxon>Hyphomicrobiales</taxon>
        <taxon>Methylobacteriaceae</taxon>
        <taxon>Methylobacterium</taxon>
    </lineage>
</organism>
<dbReference type="PANTHER" id="PTHR13420">
    <property type="entry name" value="UPF0235 PROTEIN C15ORF40"/>
    <property type="match status" value="1"/>
</dbReference>
<dbReference type="EMBL" id="FOPM01000028">
    <property type="protein sequence ID" value="SFH05597.1"/>
    <property type="molecule type" value="Genomic_DNA"/>
</dbReference>
<dbReference type="Pfam" id="PF02594">
    <property type="entry name" value="DUF167"/>
    <property type="match status" value="1"/>
</dbReference>
<gene>
    <name evidence="3" type="ORF">SAMN05192565_12811</name>
</gene>
<comment type="similarity">
    <text evidence="1 2">Belongs to the UPF0235 family.</text>
</comment>
<dbReference type="PANTHER" id="PTHR13420:SF7">
    <property type="entry name" value="UPF0235 PROTEIN C15ORF40"/>
    <property type="match status" value="1"/>
</dbReference>
<evidence type="ECO:0000256" key="2">
    <source>
        <dbReference type="HAMAP-Rule" id="MF_00634"/>
    </source>
</evidence>
<evidence type="ECO:0000256" key="1">
    <source>
        <dbReference type="ARBA" id="ARBA00010364"/>
    </source>
</evidence>
<dbReference type="InterPro" id="IPR003746">
    <property type="entry name" value="DUF167"/>
</dbReference>
<dbReference type="InterPro" id="IPR036591">
    <property type="entry name" value="YggU-like_sf"/>
</dbReference>
<dbReference type="RefSeq" id="WP_091974714.1">
    <property type="nucleotide sequence ID" value="NZ_FOPM01000028.1"/>
</dbReference>